<dbReference type="PANTHER" id="PTHR35271">
    <property type="entry name" value="ABC TRANSPORTER, SUBSTRATE-BINDING LIPOPROTEIN-RELATED"/>
    <property type="match status" value="1"/>
</dbReference>
<reference evidence="1 2" key="1">
    <citation type="journal article" date="2021" name="Microbiol. Spectr.">
        <title>A Single Bacterium Capable of Oxidation and Reduction of Iron at Circumneutral pH.</title>
        <authorList>
            <person name="Kato S."/>
            <person name="Ohkuma M."/>
        </authorList>
    </citation>
    <scope>NUCLEOTIDE SEQUENCE [LARGE SCALE GENOMIC DNA]</scope>
    <source>
        <strain evidence="1 2">MIZ03</strain>
    </source>
</reference>
<dbReference type="InterPro" id="IPR007487">
    <property type="entry name" value="ABC_transpt-TYRBP-like"/>
</dbReference>
<evidence type="ECO:0000313" key="1">
    <source>
        <dbReference type="EMBL" id="BCO25547.1"/>
    </source>
</evidence>
<protein>
    <recommendedName>
        <fullName evidence="3">ABC transporter substrate binding protein</fullName>
    </recommendedName>
</protein>
<accession>A0ABN6D0N6</accession>
<evidence type="ECO:0000313" key="2">
    <source>
        <dbReference type="Proteomes" id="UP000824366"/>
    </source>
</evidence>
<organism evidence="1 2">
    <name type="scientific">Rhodoferax lithotrophicus</name>
    <dbReference type="NCBI Taxonomy" id="2798804"/>
    <lineage>
        <taxon>Bacteria</taxon>
        <taxon>Pseudomonadati</taxon>
        <taxon>Pseudomonadota</taxon>
        <taxon>Betaproteobacteria</taxon>
        <taxon>Burkholderiales</taxon>
        <taxon>Comamonadaceae</taxon>
        <taxon>Rhodoferax</taxon>
    </lineage>
</organism>
<proteinExistence type="predicted"/>
<dbReference type="EMBL" id="AP024238">
    <property type="protein sequence ID" value="BCO25547.1"/>
    <property type="molecule type" value="Genomic_DNA"/>
</dbReference>
<gene>
    <name evidence="1" type="ORF">MIZ03_0408</name>
</gene>
<dbReference type="RefSeq" id="WP_223907382.1">
    <property type="nucleotide sequence ID" value="NZ_AP024238.1"/>
</dbReference>
<sequence>MRKTSKVVLISVFLLLSLVLSIYYNHTIPRILVVHSYDENFSWVKGFNTSYLSVLKTYPRSLQTRMHYLGLLGAPNDQHKATAAASALRAVETFEPDVLVVFGDLAAELVTPKLLNRPAIKIVFAGISQQPSDHGFDTANNTTGILKRLPLLALHEAMNDLGRGKPLTIACLGDARGVAMAEARQVAHYDWSPHTVLPCRQAGNFPEWQAQVNVLGAQADVLFITGYRGVEREPGQTKVVPPAEVMTWTEAHSPALTMAVKDGFVADGGALAISSSPQEQGQTAGRLTVALLQGQLAKDLPVKEGQAFGVAMHTQRLHQRGMRLPKVYEAAARAAGAYD</sequence>
<dbReference type="PANTHER" id="PTHR35271:SF1">
    <property type="entry name" value="ABC TRANSPORTER, SUBSTRATE-BINDING LIPOPROTEIN"/>
    <property type="match status" value="1"/>
</dbReference>
<keyword evidence="2" id="KW-1185">Reference proteome</keyword>
<name>A0ABN6D0N6_9BURK</name>
<dbReference type="Proteomes" id="UP000824366">
    <property type="component" value="Chromosome"/>
</dbReference>
<evidence type="ECO:0008006" key="3">
    <source>
        <dbReference type="Google" id="ProtNLM"/>
    </source>
</evidence>
<dbReference type="Gene3D" id="3.40.50.2300">
    <property type="match status" value="2"/>
</dbReference>